<dbReference type="PANTHER" id="PTHR43056:SF5">
    <property type="entry name" value="PEPTIDASE S9 PROLYL OLIGOPEPTIDASE CATALYTIC DOMAIN-CONTAINING PROTEIN"/>
    <property type="match status" value="1"/>
</dbReference>
<evidence type="ECO:0000313" key="2">
    <source>
        <dbReference type="EMBL" id="GIU41513.1"/>
    </source>
</evidence>
<organism evidence="2 3">
    <name type="scientific">Shewanella colwelliana</name>
    <name type="common">Alteromonas colwelliana</name>
    <dbReference type="NCBI Taxonomy" id="23"/>
    <lineage>
        <taxon>Bacteria</taxon>
        <taxon>Pseudomonadati</taxon>
        <taxon>Pseudomonadota</taxon>
        <taxon>Gammaproteobacteria</taxon>
        <taxon>Alteromonadales</taxon>
        <taxon>Shewanellaceae</taxon>
        <taxon>Shewanella</taxon>
    </lineage>
</organism>
<comment type="caution">
    <text evidence="2">The sequence shown here is derived from an EMBL/GenBank/DDBJ whole genome shotgun (WGS) entry which is preliminary data.</text>
</comment>
<dbReference type="Gene3D" id="2.120.10.30">
    <property type="entry name" value="TolB, C-terminal domain"/>
    <property type="match status" value="1"/>
</dbReference>
<dbReference type="Pfam" id="PF00326">
    <property type="entry name" value="Peptidase_S9"/>
    <property type="match status" value="1"/>
</dbReference>
<protein>
    <submittedName>
        <fullName evidence="2">Peptidase S9</fullName>
    </submittedName>
</protein>
<dbReference type="Gene3D" id="3.40.50.1820">
    <property type="entry name" value="alpha/beta hydrolase"/>
    <property type="match status" value="1"/>
</dbReference>
<dbReference type="SUPFAM" id="SSF53474">
    <property type="entry name" value="alpha/beta-Hydrolases"/>
    <property type="match status" value="1"/>
</dbReference>
<proteinExistence type="predicted"/>
<accession>A0ABQ4P1X5</accession>
<dbReference type="PANTHER" id="PTHR43056">
    <property type="entry name" value="PEPTIDASE S9 PROLYL OLIGOPEPTIDASE"/>
    <property type="match status" value="1"/>
</dbReference>
<keyword evidence="3" id="KW-1185">Reference proteome</keyword>
<evidence type="ECO:0000313" key="3">
    <source>
        <dbReference type="Proteomes" id="UP000773469"/>
    </source>
</evidence>
<feature type="domain" description="Peptidase S9 prolyl oligopeptidase catalytic" evidence="1">
    <location>
        <begin position="459"/>
        <end position="666"/>
    </location>
</feature>
<evidence type="ECO:0000259" key="1">
    <source>
        <dbReference type="Pfam" id="PF00326"/>
    </source>
</evidence>
<dbReference type="EMBL" id="BPEU01000015">
    <property type="protein sequence ID" value="GIU41513.1"/>
    <property type="molecule type" value="Genomic_DNA"/>
</dbReference>
<dbReference type="SUPFAM" id="SSF82171">
    <property type="entry name" value="DPP6 N-terminal domain-like"/>
    <property type="match status" value="1"/>
</dbReference>
<name>A0ABQ4P1X5_SHECO</name>
<sequence length="692" mass="76276">MQGVLSIRSYLTLTLFALFAGSFILACGPKNTDEKQAVDQRSGRMIEDYGSWISTISAEDVYGPSDRIGVLQSVDEALYFSLSDSENEGKVGIKRLALKGELTEAVSAQFDVKTRVHEYGGAPLLGIGNSLFAVKRDDQRLYRFAPNQEPVALTPNGTRHADCVSYPKGSRLVCVREDHRQPGTPTSSLVSLNLNFKNEGQTLFSGQDFYASPRVSPDNSQLAWISWQHPNMPWDITQLWVADLTPAGDVGEPKQLLAGHSGSITQPLYSPSGELYFIADFDNWWNIYRITAEGTLEKVLQESAEFAVPDWMMGNHNYAFESEDTIIASYKSKGKTELVRIDLDSGLVSTIAAEFADVRQVIKGSDGVYFVGNKATPEKGIYRVKGRGVELVYAPQLPVVDPNYIARAQTISFTSAACDTPVHGYYYGPRNPNYLSPSDQRPPLLLMMHGGPTASASLSFRRDIQFWTSRGFAVLDLNYRGSSGFGRDYRRSLYGLWGQADVEDAVQAANYLVERGWVDGKKLAIRGSSAGGFTVLSALAFYDTFSAGVVYSGISDLDSLDKLTHKFEQGYLDQLVGDLKPGSSVYRDRSPLYHLDQLTEPLLLIRGLDDPIVPPDQSLSIFYTLKSRGVPSALLSYEDEGHGLQKPANQIAALEAELSFYGQVFGFKPAGNIQTLTLDNSEHLPVMDPQVR</sequence>
<dbReference type="Proteomes" id="UP000773469">
    <property type="component" value="Unassembled WGS sequence"/>
</dbReference>
<gene>
    <name evidence="2" type="ORF">TUM3794_22680</name>
</gene>
<reference evidence="2 3" key="1">
    <citation type="submission" date="2021-05" db="EMBL/GenBank/DDBJ databases">
        <title>Molecular characterization for Shewanella algae harboring chromosomal blaOXA-55-like strains isolated from clinical and environment sample.</title>
        <authorList>
            <person name="Ohama Y."/>
            <person name="Aoki K."/>
            <person name="Harada S."/>
            <person name="Moriya K."/>
            <person name="Ishii Y."/>
            <person name="Tateda K."/>
        </authorList>
    </citation>
    <scope>NUCLEOTIDE SEQUENCE [LARGE SCALE GENOMIC DNA]</scope>
    <source>
        <strain evidence="2 3">MBTL60-118</strain>
    </source>
</reference>
<dbReference type="InterPro" id="IPR050585">
    <property type="entry name" value="Xaa-Pro_dipeptidyl-ppase/CocE"/>
</dbReference>
<dbReference type="InterPro" id="IPR001375">
    <property type="entry name" value="Peptidase_S9_cat"/>
</dbReference>
<dbReference type="InterPro" id="IPR011042">
    <property type="entry name" value="6-blade_b-propeller_TolB-like"/>
</dbReference>
<dbReference type="InterPro" id="IPR029058">
    <property type="entry name" value="AB_hydrolase_fold"/>
</dbReference>